<keyword evidence="2" id="KW-0812">Transmembrane</keyword>
<accession>A0A165LNY9</accession>
<gene>
    <name evidence="3" type="ORF">EXIGLDRAFT_728946</name>
</gene>
<name>A0A165LNY9_EXIGL</name>
<evidence type="ECO:0000256" key="2">
    <source>
        <dbReference type="SAM" id="Phobius"/>
    </source>
</evidence>
<evidence type="ECO:0000313" key="3">
    <source>
        <dbReference type="EMBL" id="KZV98116.1"/>
    </source>
</evidence>
<reference evidence="3 4" key="1">
    <citation type="journal article" date="2016" name="Mol. Biol. Evol.">
        <title>Comparative Genomics of Early-Diverging Mushroom-Forming Fungi Provides Insights into the Origins of Lignocellulose Decay Capabilities.</title>
        <authorList>
            <person name="Nagy L.G."/>
            <person name="Riley R."/>
            <person name="Tritt A."/>
            <person name="Adam C."/>
            <person name="Daum C."/>
            <person name="Floudas D."/>
            <person name="Sun H."/>
            <person name="Yadav J.S."/>
            <person name="Pangilinan J."/>
            <person name="Larsson K.H."/>
            <person name="Matsuura K."/>
            <person name="Barry K."/>
            <person name="Labutti K."/>
            <person name="Kuo R."/>
            <person name="Ohm R.A."/>
            <person name="Bhattacharya S.S."/>
            <person name="Shirouzu T."/>
            <person name="Yoshinaga Y."/>
            <person name="Martin F.M."/>
            <person name="Grigoriev I.V."/>
            <person name="Hibbett D.S."/>
        </authorList>
    </citation>
    <scope>NUCLEOTIDE SEQUENCE [LARGE SCALE GENOMIC DNA]</scope>
    <source>
        <strain evidence="3 4">HHB12029</strain>
    </source>
</reference>
<protein>
    <recommendedName>
        <fullName evidence="5">MARVEL domain-containing protein</fullName>
    </recommendedName>
</protein>
<proteinExistence type="predicted"/>
<sequence length="210" mass="23553">MGIFSAKHKKALTQDGHRDQNGVTDKQLDQGPARVTEPWTWDVPILFGIMLVLACAELGFTVDTFQYKARTHTWDSKTERNRIAFLLFSSVRTIALAAVYIGFHIAQKLFGNMHHTIFVVLSTIFWVVSGVLIHTLFGLIECGGVGSFGNLKINECHELKIIEWLAWALSIMAVISSIPVIARAWRRRKAQMERKKAEKMGSGRKGGEIA</sequence>
<organism evidence="3 4">
    <name type="scientific">Exidia glandulosa HHB12029</name>
    <dbReference type="NCBI Taxonomy" id="1314781"/>
    <lineage>
        <taxon>Eukaryota</taxon>
        <taxon>Fungi</taxon>
        <taxon>Dikarya</taxon>
        <taxon>Basidiomycota</taxon>
        <taxon>Agaricomycotina</taxon>
        <taxon>Agaricomycetes</taxon>
        <taxon>Auriculariales</taxon>
        <taxon>Exidiaceae</taxon>
        <taxon>Exidia</taxon>
    </lineage>
</organism>
<feature type="transmembrane region" description="Helical" evidence="2">
    <location>
        <begin position="164"/>
        <end position="185"/>
    </location>
</feature>
<dbReference type="EMBL" id="KV425922">
    <property type="protein sequence ID" value="KZV98116.1"/>
    <property type="molecule type" value="Genomic_DNA"/>
</dbReference>
<keyword evidence="2" id="KW-1133">Transmembrane helix</keyword>
<evidence type="ECO:0000313" key="4">
    <source>
        <dbReference type="Proteomes" id="UP000077266"/>
    </source>
</evidence>
<feature type="transmembrane region" description="Helical" evidence="2">
    <location>
        <begin position="117"/>
        <end position="140"/>
    </location>
</feature>
<feature type="transmembrane region" description="Helical" evidence="2">
    <location>
        <begin position="82"/>
        <end position="105"/>
    </location>
</feature>
<dbReference type="Proteomes" id="UP000077266">
    <property type="component" value="Unassembled WGS sequence"/>
</dbReference>
<keyword evidence="4" id="KW-1185">Reference proteome</keyword>
<feature type="region of interest" description="Disordered" evidence="1">
    <location>
        <begin position="1"/>
        <end position="29"/>
    </location>
</feature>
<dbReference type="OrthoDB" id="2874598at2759"/>
<evidence type="ECO:0008006" key="5">
    <source>
        <dbReference type="Google" id="ProtNLM"/>
    </source>
</evidence>
<feature type="compositionally biased region" description="Basic residues" evidence="1">
    <location>
        <begin position="1"/>
        <end position="11"/>
    </location>
</feature>
<feature type="transmembrane region" description="Helical" evidence="2">
    <location>
        <begin position="43"/>
        <end position="62"/>
    </location>
</feature>
<evidence type="ECO:0000256" key="1">
    <source>
        <dbReference type="SAM" id="MobiDB-lite"/>
    </source>
</evidence>
<dbReference type="AlphaFoldDB" id="A0A165LNY9"/>
<keyword evidence="2" id="KW-0472">Membrane</keyword>
<dbReference type="InParanoid" id="A0A165LNY9"/>